<dbReference type="Pfam" id="PF13088">
    <property type="entry name" value="BNR_2"/>
    <property type="match status" value="1"/>
</dbReference>
<keyword evidence="2" id="KW-0378">Hydrolase</keyword>
<feature type="domain" description="Sialidase" evidence="1">
    <location>
        <begin position="208"/>
        <end position="368"/>
    </location>
</feature>
<protein>
    <submittedName>
        <fullName evidence="2">Glycoside hydrolase</fullName>
    </submittedName>
</protein>
<dbReference type="SUPFAM" id="SSF50939">
    <property type="entry name" value="Sialidases"/>
    <property type="match status" value="1"/>
</dbReference>
<accession>A0ABS9KAD1</accession>
<dbReference type="EMBL" id="JAKLWS010000003">
    <property type="protein sequence ID" value="MCG2587807.1"/>
    <property type="molecule type" value="Genomic_DNA"/>
</dbReference>
<reference evidence="2" key="2">
    <citation type="submission" date="2024-05" db="EMBL/GenBank/DDBJ databases">
        <title>Rhodohalobacter halophilus gen. nov., sp. nov., a moderately halophilic member of the family Balneolaceae.</title>
        <authorList>
            <person name="Xia J."/>
        </authorList>
    </citation>
    <scope>NUCLEOTIDE SEQUENCE</scope>
    <source>
        <strain evidence="2">WB101</strain>
    </source>
</reference>
<comment type="caution">
    <text evidence="2">The sequence shown here is derived from an EMBL/GenBank/DDBJ whole genome shotgun (WGS) entry which is preliminary data.</text>
</comment>
<dbReference type="GO" id="GO:0016787">
    <property type="term" value="F:hydrolase activity"/>
    <property type="evidence" value="ECO:0007669"/>
    <property type="project" value="UniProtKB-KW"/>
</dbReference>
<dbReference type="InterPro" id="IPR011040">
    <property type="entry name" value="Sialidase"/>
</dbReference>
<dbReference type="RefSeq" id="WP_237852650.1">
    <property type="nucleotide sequence ID" value="NZ_JAKLWS010000003.1"/>
</dbReference>
<proteinExistence type="predicted"/>
<keyword evidence="3" id="KW-1185">Reference proteome</keyword>
<reference evidence="2" key="1">
    <citation type="submission" date="2022-01" db="EMBL/GenBank/DDBJ databases">
        <authorList>
            <person name="Wang Y."/>
        </authorList>
    </citation>
    <scope>NUCLEOTIDE SEQUENCE</scope>
    <source>
        <strain evidence="2">WB101</strain>
    </source>
</reference>
<sequence>MDISKIFQLKRLILLAIIITLISCAEKQKNNSVSDESSKAIQHLRVYYEEGRFAGWPANNGIWIWGEEILVGFVEAAHRETEGFHTYDRETARNKYARSLDGGETWTIEDAYENGMTGYAYDHSIPDELADPPVQLTEPIEDFRDPRFAITFMRDDYHDGPSTFYYSMNRGSEWNGPYSFPNLGTNGVGTRTDYIVEGPQTLSAFMNVAKENGREGRVIYSKTTDGGVNWELVSWIGEEPEGFDIMPSTVRLSETEIYTVMRSRELEPRRDFLKAFRSTDNGDSWQEEVNPAFDTGNGGSPPALVHLEDGRLALTYIYRSDYGSRVHLRFSEDQGETWGNEITLRSGDGATKDVGYPRMVQRPDGKLVVIYYWNNALQHEADPYRYIATTIVDPNAYE</sequence>
<dbReference type="PROSITE" id="PS51257">
    <property type="entry name" value="PROKAR_LIPOPROTEIN"/>
    <property type="match status" value="1"/>
</dbReference>
<name>A0ABS9KAD1_9BACT</name>
<evidence type="ECO:0000259" key="1">
    <source>
        <dbReference type="Pfam" id="PF13088"/>
    </source>
</evidence>
<dbReference type="PANTHER" id="PTHR43752">
    <property type="entry name" value="BNR/ASP-BOX REPEAT FAMILY PROTEIN"/>
    <property type="match status" value="1"/>
</dbReference>
<evidence type="ECO:0000313" key="2">
    <source>
        <dbReference type="EMBL" id="MCG2587807.1"/>
    </source>
</evidence>
<organism evidence="2 3">
    <name type="scientific">Rhodohalobacter sulfatireducens</name>
    <dbReference type="NCBI Taxonomy" id="2911366"/>
    <lineage>
        <taxon>Bacteria</taxon>
        <taxon>Pseudomonadati</taxon>
        <taxon>Balneolota</taxon>
        <taxon>Balneolia</taxon>
        <taxon>Balneolales</taxon>
        <taxon>Balneolaceae</taxon>
        <taxon>Rhodohalobacter</taxon>
    </lineage>
</organism>
<dbReference type="Proteomes" id="UP001165366">
    <property type="component" value="Unassembled WGS sequence"/>
</dbReference>
<evidence type="ECO:0000313" key="3">
    <source>
        <dbReference type="Proteomes" id="UP001165366"/>
    </source>
</evidence>
<dbReference type="Gene3D" id="2.120.10.10">
    <property type="match status" value="1"/>
</dbReference>
<dbReference type="InterPro" id="IPR036278">
    <property type="entry name" value="Sialidase_sf"/>
</dbReference>
<dbReference type="PANTHER" id="PTHR43752:SF2">
    <property type="entry name" value="BNR_ASP-BOX REPEAT FAMILY PROTEIN"/>
    <property type="match status" value="1"/>
</dbReference>
<gene>
    <name evidence="2" type="ORF">L6773_04475</name>
</gene>
<dbReference type="CDD" id="cd15482">
    <property type="entry name" value="Sialidase_non-viral"/>
    <property type="match status" value="1"/>
</dbReference>